<feature type="chain" id="PRO_5039917626" evidence="10">
    <location>
        <begin position="26"/>
        <end position="726"/>
    </location>
</feature>
<dbReference type="InterPro" id="IPR008979">
    <property type="entry name" value="Galactose-bd-like_sf"/>
</dbReference>
<dbReference type="InterPro" id="IPR051941">
    <property type="entry name" value="BG_Antigen-Binding_Lectin"/>
</dbReference>
<keyword evidence="13" id="KW-1185">Reference proteome</keyword>
<dbReference type="KEGG" id="bfo:118407442"/>
<evidence type="ECO:0000259" key="12">
    <source>
        <dbReference type="PROSITE" id="PS50041"/>
    </source>
</evidence>
<dbReference type="PANTHER" id="PTHR45713:SF15">
    <property type="entry name" value="F5_8 TYPE C DOMAIN-CONTAINING PROTEIN"/>
    <property type="match status" value="1"/>
</dbReference>
<comment type="function">
    <text evidence="1">Acts as a defensive agent. Recognizes blood group fucosylated oligosaccharides including A, B, H and Lewis B-type antigens. Does not recognize Lewis A antigen and has low affinity for monovalent haptens.</text>
</comment>
<sequence>MTAPSTSIMVIGLLFLLLGVPMLDGCRIVRISDNHPPSHDTQMTTYTLTDMTSSEYPVYRSDTSDWYLYHIPDKWVIGKTVGATEGYSMFVKSDHFNADEITGTFFIRYHGVWRASPNVRVSCTVENVALGKPASQSSTDGSNTADLAVDGEKGTSVPDGQCTLTNAEIDPWWEVALERDWPISTVRVLNRGDCCGRLLENFEVRIKGEWQSWESSEICGTPYRQKLSNGQSITVDCGRPIVGRHVRIQLPARSDTDVLSVCEVEVYPGLGCPDGYIVHGGFCYKPHNTPMTLQNAQATCQQDGGTLAMPRHRHTNEFPPVNLADVGYQPFGGAFLPAFPVRMKFEEAEAACDRFGGGRLAQPTTKEFNDRLMSVAGETSPDESFWIGLKMYEDFWLWSDGTPSETSYSNWAPGEPSGEGCVTTTSAGEWSVKSCDETAFYICQIGDESLCEMEPHTTVRCGGTVSGSSGHILSPGYGKHLNIPDELDCEWKIPVPAGMVIKFTVVDFQVEDGSLEIFDFCPYGRSVKILSGSIESSLDITNNADEAFLKFSSNGLQPTHGFNISYQAIQRPPGLQISQGDTGTRQKRAVLAGLAIKTGLKKVASFVSDILFNIAGLVFDAVGSASVEGEQQHQHVMEKLNLLERKIDGIHEEIQELGIIEELRHDKEIAAQLYSASEQRIKNLQDTLHNRLQITINGTLEPVSLAQEWVETVLRQDSEGMNQVKP</sequence>
<dbReference type="FunFam" id="2.60.120.260:FF:000105">
    <property type="entry name" value="Sushi, von Willebrand factor type A, EGF and pentraxin domain-containing protein 1"/>
    <property type="match status" value="1"/>
</dbReference>
<feature type="domain" description="CUB" evidence="11">
    <location>
        <begin position="461"/>
        <end position="569"/>
    </location>
</feature>
<feature type="signal peptide" evidence="10">
    <location>
        <begin position="1"/>
        <end position="25"/>
    </location>
</feature>
<dbReference type="SMART" id="SM00034">
    <property type="entry name" value="CLECT"/>
    <property type="match status" value="1"/>
</dbReference>
<dbReference type="Pfam" id="PF22633">
    <property type="entry name" value="F5_F8_type_C_2"/>
    <property type="match status" value="1"/>
</dbReference>
<dbReference type="OrthoDB" id="547680at2759"/>
<evidence type="ECO:0000256" key="2">
    <source>
        <dbReference type="ARBA" id="ARBA00010147"/>
    </source>
</evidence>
<evidence type="ECO:0000259" key="11">
    <source>
        <dbReference type="PROSITE" id="PS01180"/>
    </source>
</evidence>
<dbReference type="InterPro" id="IPR000859">
    <property type="entry name" value="CUB_dom"/>
</dbReference>
<evidence type="ECO:0000256" key="5">
    <source>
        <dbReference type="ARBA" id="ARBA00022734"/>
    </source>
</evidence>
<organism evidence="13 14">
    <name type="scientific">Branchiostoma floridae</name>
    <name type="common">Florida lancelet</name>
    <name type="synonym">Amphioxus</name>
    <dbReference type="NCBI Taxonomy" id="7739"/>
    <lineage>
        <taxon>Eukaryota</taxon>
        <taxon>Metazoa</taxon>
        <taxon>Chordata</taxon>
        <taxon>Cephalochordata</taxon>
        <taxon>Leptocardii</taxon>
        <taxon>Amphioxiformes</taxon>
        <taxon>Branchiostomatidae</taxon>
        <taxon>Branchiostoma</taxon>
    </lineage>
</organism>
<comment type="similarity">
    <text evidence="2">Belongs to the fucolectin family.</text>
</comment>
<dbReference type="InterPro" id="IPR035914">
    <property type="entry name" value="Sperma_CUB_dom_sf"/>
</dbReference>
<dbReference type="Pfam" id="PF00059">
    <property type="entry name" value="Lectin_C"/>
    <property type="match status" value="1"/>
</dbReference>
<evidence type="ECO:0000256" key="1">
    <source>
        <dbReference type="ARBA" id="ARBA00002219"/>
    </source>
</evidence>
<keyword evidence="4" id="KW-0479">Metal-binding</keyword>
<evidence type="ECO:0000256" key="6">
    <source>
        <dbReference type="ARBA" id="ARBA00022837"/>
    </source>
</evidence>
<dbReference type="GO" id="GO:0046872">
    <property type="term" value="F:metal ion binding"/>
    <property type="evidence" value="ECO:0007669"/>
    <property type="project" value="UniProtKB-KW"/>
</dbReference>
<feature type="compositionally biased region" description="Polar residues" evidence="9">
    <location>
        <begin position="134"/>
        <end position="145"/>
    </location>
</feature>
<dbReference type="SUPFAM" id="SSF56436">
    <property type="entry name" value="C-type lectin-like"/>
    <property type="match status" value="2"/>
</dbReference>
<comment type="caution">
    <text evidence="8">Lacks conserved residue(s) required for the propagation of feature annotation.</text>
</comment>
<dbReference type="GO" id="GO:0010185">
    <property type="term" value="P:regulation of cellular defense response"/>
    <property type="evidence" value="ECO:0007669"/>
    <property type="project" value="UniProtKB-ARBA"/>
</dbReference>
<evidence type="ECO:0000256" key="3">
    <source>
        <dbReference type="ARBA" id="ARBA00011233"/>
    </source>
</evidence>
<dbReference type="RefSeq" id="XP_035663812.1">
    <property type="nucleotide sequence ID" value="XM_035807919.1"/>
</dbReference>
<keyword evidence="7" id="KW-1015">Disulfide bond</keyword>
<dbReference type="Proteomes" id="UP000001554">
    <property type="component" value="Unplaced"/>
</dbReference>
<accession>A0A9J7HUV5</accession>
<evidence type="ECO:0000256" key="9">
    <source>
        <dbReference type="SAM" id="MobiDB-lite"/>
    </source>
</evidence>
<proteinExistence type="inferred from homology"/>
<dbReference type="Gene3D" id="2.60.120.290">
    <property type="entry name" value="Spermadhesin, CUB domain"/>
    <property type="match status" value="1"/>
</dbReference>
<dbReference type="AlphaFoldDB" id="A0A9J7HUV5"/>
<evidence type="ECO:0000256" key="4">
    <source>
        <dbReference type="ARBA" id="ARBA00022723"/>
    </source>
</evidence>
<dbReference type="PROSITE" id="PS50041">
    <property type="entry name" value="C_TYPE_LECTIN_2"/>
    <property type="match status" value="1"/>
</dbReference>
<dbReference type="PANTHER" id="PTHR45713">
    <property type="entry name" value="FTP DOMAIN-CONTAINING PROTEIN"/>
    <property type="match status" value="1"/>
</dbReference>
<dbReference type="Pfam" id="PF00431">
    <property type="entry name" value="CUB"/>
    <property type="match status" value="1"/>
</dbReference>
<dbReference type="InterPro" id="IPR006585">
    <property type="entry name" value="FTP1"/>
</dbReference>
<reference evidence="14" key="1">
    <citation type="submission" date="2025-08" db="UniProtKB">
        <authorList>
            <consortium name="RefSeq"/>
        </authorList>
    </citation>
    <scope>IDENTIFICATION</scope>
    <source>
        <strain evidence="14">S238N-H82</strain>
        <tissue evidence="14">Testes</tissue>
    </source>
</reference>
<evidence type="ECO:0000313" key="13">
    <source>
        <dbReference type="Proteomes" id="UP000001554"/>
    </source>
</evidence>
<dbReference type="SUPFAM" id="SSF49785">
    <property type="entry name" value="Galactose-binding domain-like"/>
    <property type="match status" value="1"/>
</dbReference>
<dbReference type="SMART" id="SM00042">
    <property type="entry name" value="CUB"/>
    <property type="match status" value="1"/>
</dbReference>
<dbReference type="SUPFAM" id="SSF49854">
    <property type="entry name" value="Spermadhesin, CUB domain"/>
    <property type="match status" value="1"/>
</dbReference>
<keyword evidence="5" id="KW-0430">Lectin</keyword>
<gene>
    <name evidence="14" type="primary">LOC118407442</name>
</gene>
<dbReference type="InterPro" id="IPR016186">
    <property type="entry name" value="C-type_lectin-like/link_sf"/>
</dbReference>
<name>A0A9J7HUV5_BRAFL</name>
<dbReference type="PROSITE" id="PS01180">
    <property type="entry name" value="CUB"/>
    <property type="match status" value="1"/>
</dbReference>
<dbReference type="CDD" id="cd00041">
    <property type="entry name" value="CUB"/>
    <property type="match status" value="1"/>
</dbReference>
<dbReference type="GO" id="GO:0001868">
    <property type="term" value="P:regulation of complement activation, lectin pathway"/>
    <property type="evidence" value="ECO:0007669"/>
    <property type="project" value="UniProtKB-ARBA"/>
</dbReference>
<keyword evidence="10" id="KW-0732">Signal</keyword>
<keyword evidence="6" id="KW-0106">Calcium</keyword>
<dbReference type="GO" id="GO:0042806">
    <property type="term" value="F:fucose binding"/>
    <property type="evidence" value="ECO:0007669"/>
    <property type="project" value="UniProtKB-ARBA"/>
</dbReference>
<dbReference type="InterPro" id="IPR001304">
    <property type="entry name" value="C-type_lectin-like"/>
</dbReference>
<feature type="region of interest" description="Disordered" evidence="9">
    <location>
        <begin position="132"/>
        <end position="161"/>
    </location>
</feature>
<evidence type="ECO:0000256" key="7">
    <source>
        <dbReference type="ARBA" id="ARBA00023157"/>
    </source>
</evidence>
<dbReference type="CDD" id="cd00037">
    <property type="entry name" value="CLECT"/>
    <property type="match status" value="1"/>
</dbReference>
<evidence type="ECO:0000256" key="8">
    <source>
        <dbReference type="PROSITE-ProRule" id="PRU00059"/>
    </source>
</evidence>
<dbReference type="SMART" id="SM00607">
    <property type="entry name" value="FTP"/>
    <property type="match status" value="1"/>
</dbReference>
<feature type="domain" description="C-type lectin" evidence="12">
    <location>
        <begin position="331"/>
        <end position="444"/>
    </location>
</feature>
<dbReference type="GeneID" id="118407442"/>
<dbReference type="Gene3D" id="2.60.120.260">
    <property type="entry name" value="Galactose-binding domain-like"/>
    <property type="match status" value="1"/>
</dbReference>
<dbReference type="Gene3D" id="3.10.100.10">
    <property type="entry name" value="Mannose-Binding Protein A, subunit A"/>
    <property type="match status" value="2"/>
</dbReference>
<evidence type="ECO:0000313" key="14">
    <source>
        <dbReference type="RefSeq" id="XP_035663812.1"/>
    </source>
</evidence>
<dbReference type="InterPro" id="IPR016187">
    <property type="entry name" value="CTDL_fold"/>
</dbReference>
<evidence type="ECO:0000256" key="10">
    <source>
        <dbReference type="SAM" id="SignalP"/>
    </source>
</evidence>
<comment type="subunit">
    <text evidence="3">Homotrimer.</text>
</comment>
<protein>
    <submittedName>
        <fullName evidence="14">Uncharacterized protein LOC118407442</fullName>
    </submittedName>
</protein>